<name>A0ABR6PAF6_9SPIR</name>
<accession>A0ABR6PAF6</accession>
<proteinExistence type="predicted"/>
<dbReference type="InterPro" id="IPR054923">
    <property type="entry name" value="Decorin_bind_prot_A"/>
</dbReference>
<reference evidence="2 3" key="1">
    <citation type="submission" date="2020-08" db="EMBL/GenBank/DDBJ databases">
        <title>Genomic Encyclopedia of Type Strains, Phase IV (KMG-IV): sequencing the most valuable type-strain genomes for metagenomic binning, comparative biology and taxonomic classification.</title>
        <authorList>
            <person name="Goeker M."/>
        </authorList>
    </citation>
    <scope>NUCLEOTIDE SEQUENCE [LARGE SCALE GENOMIC DNA]</scope>
    <source>
        <strain evidence="2 3">DSM 24625</strain>
    </source>
</reference>
<feature type="compositionally biased region" description="Basic and acidic residues" evidence="1">
    <location>
        <begin position="165"/>
        <end position="179"/>
    </location>
</feature>
<dbReference type="Proteomes" id="UP000555838">
    <property type="component" value="Unassembled WGS sequence"/>
</dbReference>
<dbReference type="InterPro" id="IPR003332">
    <property type="entry name" value="Decorin-bd"/>
</dbReference>
<dbReference type="RefSeq" id="WP_183220886.1">
    <property type="nucleotide sequence ID" value="NZ_CP123997.1"/>
</dbReference>
<dbReference type="NCBIfam" id="NF033713">
    <property type="entry name" value="DbpA"/>
    <property type="match status" value="1"/>
</dbReference>
<dbReference type="InterPro" id="IPR038353">
    <property type="entry name" value="Decorin-db_sf"/>
</dbReference>
<comment type="caution">
    <text evidence="2">The sequence shown here is derived from an EMBL/GenBank/DDBJ whole genome shotgun (WGS) entry which is preliminary data.</text>
</comment>
<evidence type="ECO:0000313" key="3">
    <source>
        <dbReference type="Proteomes" id="UP000555838"/>
    </source>
</evidence>
<protein>
    <recommendedName>
        <fullName evidence="4">Decorin binding protein A</fullName>
    </recommendedName>
</protein>
<sequence>MTKCNKILIKLALLVSLFIACGLTGETKIRLESSVKDITDEIDEIKKEGASQGIKYENFKEKATGSKVAESTFIYNSKLRAVKVAEAFFTAIEEEANKLKESGGSSQFLAMFDLMLKVSKPLEDVGIQNMEKNTLMGTEKNPANTAERVIEIAKNLKKKLQEVKRKNENALKNHEEKQNKANSSSTST</sequence>
<feature type="region of interest" description="Disordered" evidence="1">
    <location>
        <begin position="165"/>
        <end position="188"/>
    </location>
</feature>
<organism evidence="2 3">
    <name type="scientific">Borreliella yangtzensis</name>
    <dbReference type="NCBI Taxonomy" id="683292"/>
    <lineage>
        <taxon>Bacteria</taxon>
        <taxon>Pseudomonadati</taxon>
        <taxon>Spirochaetota</taxon>
        <taxon>Spirochaetia</taxon>
        <taxon>Spirochaetales</taxon>
        <taxon>Borreliaceae</taxon>
        <taxon>Borreliella</taxon>
    </lineage>
</organism>
<evidence type="ECO:0000313" key="2">
    <source>
        <dbReference type="EMBL" id="MBB6043257.1"/>
    </source>
</evidence>
<dbReference type="Pfam" id="PF02352">
    <property type="entry name" value="Decorin_bind"/>
    <property type="match status" value="1"/>
</dbReference>
<dbReference type="EMBL" id="JACHFG010000003">
    <property type="protein sequence ID" value="MBB6043257.1"/>
    <property type="molecule type" value="Genomic_DNA"/>
</dbReference>
<dbReference type="Gene3D" id="1.20.1420.40">
    <property type="entry name" value="Decorin-binding protein"/>
    <property type="match status" value="1"/>
</dbReference>
<evidence type="ECO:0000256" key="1">
    <source>
        <dbReference type="SAM" id="MobiDB-lite"/>
    </source>
</evidence>
<evidence type="ECO:0008006" key="4">
    <source>
        <dbReference type="Google" id="ProtNLM"/>
    </source>
</evidence>
<keyword evidence="3" id="KW-1185">Reference proteome</keyword>
<dbReference type="PROSITE" id="PS51257">
    <property type="entry name" value="PROKAR_LIPOPROTEIN"/>
    <property type="match status" value="1"/>
</dbReference>
<gene>
    <name evidence="2" type="ORF">HNP68_000879</name>
</gene>